<evidence type="ECO:0000259" key="2">
    <source>
        <dbReference type="PROSITE" id="PS51002"/>
    </source>
</evidence>
<feature type="non-terminal residue" evidence="3">
    <location>
        <position position="89"/>
    </location>
</feature>
<dbReference type="PROSITE" id="PS51002">
    <property type="entry name" value="CYTB_NTER"/>
    <property type="match status" value="1"/>
</dbReference>
<dbReference type="EMBL" id="UINC01076941">
    <property type="protein sequence ID" value="SVC16579.1"/>
    <property type="molecule type" value="Genomic_DNA"/>
</dbReference>
<evidence type="ECO:0000313" key="3">
    <source>
        <dbReference type="EMBL" id="SVC16579.1"/>
    </source>
</evidence>
<name>A0A382JXS0_9ZZZZ</name>
<keyword evidence="1" id="KW-1133">Transmembrane helix</keyword>
<keyword evidence="1" id="KW-0812">Transmembrane</keyword>
<dbReference type="GO" id="GO:0006122">
    <property type="term" value="P:mitochondrial electron transport, ubiquinol to cytochrome c"/>
    <property type="evidence" value="ECO:0007669"/>
    <property type="project" value="TreeGrafter"/>
</dbReference>
<dbReference type="Gene3D" id="1.20.810.10">
    <property type="entry name" value="Cytochrome Bc1 Complex, Chain C"/>
    <property type="match status" value="1"/>
</dbReference>
<protein>
    <recommendedName>
        <fullName evidence="2">Cytochrome b/b6 N-terminal region profile domain-containing protein</fullName>
    </recommendedName>
</protein>
<evidence type="ECO:0000256" key="1">
    <source>
        <dbReference type="SAM" id="Phobius"/>
    </source>
</evidence>
<dbReference type="Pfam" id="PF00033">
    <property type="entry name" value="Cytochrome_B"/>
    <property type="match status" value="1"/>
</dbReference>
<organism evidence="3">
    <name type="scientific">marine metagenome</name>
    <dbReference type="NCBI Taxonomy" id="408172"/>
    <lineage>
        <taxon>unclassified sequences</taxon>
        <taxon>metagenomes</taxon>
        <taxon>ecological metagenomes</taxon>
    </lineage>
</organism>
<dbReference type="InterPro" id="IPR005797">
    <property type="entry name" value="Cyt_b/b6_N"/>
</dbReference>
<proteinExistence type="predicted"/>
<sequence length="89" mass="10622">MDKSSEQHKYKNSFLNWIEFRLPIVSYIEKEYKDYPMPKNCNYFWSFGALATILLVVLIVSGIFLAMHYTPHTDMAFDSVERIMRDVNY</sequence>
<feature type="domain" description="Cytochrome b/b6 N-terminal region profile" evidence="2">
    <location>
        <begin position="14"/>
        <end position="89"/>
    </location>
</feature>
<dbReference type="GO" id="GO:0008121">
    <property type="term" value="F:quinol-cytochrome-c reductase activity"/>
    <property type="evidence" value="ECO:0007669"/>
    <property type="project" value="TreeGrafter"/>
</dbReference>
<dbReference type="PANTHER" id="PTHR19271:SF16">
    <property type="entry name" value="CYTOCHROME B"/>
    <property type="match status" value="1"/>
</dbReference>
<dbReference type="InterPro" id="IPR016174">
    <property type="entry name" value="Di-haem_cyt_TM"/>
</dbReference>
<dbReference type="GO" id="GO:0016491">
    <property type="term" value="F:oxidoreductase activity"/>
    <property type="evidence" value="ECO:0007669"/>
    <property type="project" value="InterPro"/>
</dbReference>
<dbReference type="GO" id="GO:0016020">
    <property type="term" value="C:membrane"/>
    <property type="evidence" value="ECO:0007669"/>
    <property type="project" value="InterPro"/>
</dbReference>
<gene>
    <name evidence="3" type="ORF">METZ01_LOCUS269433</name>
</gene>
<dbReference type="GO" id="GO:0005739">
    <property type="term" value="C:mitochondrion"/>
    <property type="evidence" value="ECO:0007669"/>
    <property type="project" value="GOC"/>
</dbReference>
<accession>A0A382JXS0</accession>
<dbReference type="AlphaFoldDB" id="A0A382JXS0"/>
<dbReference type="SUPFAM" id="SSF81342">
    <property type="entry name" value="Transmembrane di-heme cytochromes"/>
    <property type="match status" value="1"/>
</dbReference>
<dbReference type="InterPro" id="IPR027387">
    <property type="entry name" value="Cytb/b6-like_sf"/>
</dbReference>
<dbReference type="PANTHER" id="PTHR19271">
    <property type="entry name" value="CYTOCHROME B"/>
    <property type="match status" value="1"/>
</dbReference>
<feature type="transmembrane region" description="Helical" evidence="1">
    <location>
        <begin position="43"/>
        <end position="67"/>
    </location>
</feature>
<keyword evidence="1" id="KW-0472">Membrane</keyword>
<reference evidence="3" key="1">
    <citation type="submission" date="2018-05" db="EMBL/GenBank/DDBJ databases">
        <authorList>
            <person name="Lanie J.A."/>
            <person name="Ng W.-L."/>
            <person name="Kazmierczak K.M."/>
            <person name="Andrzejewski T.M."/>
            <person name="Davidsen T.M."/>
            <person name="Wayne K.J."/>
            <person name="Tettelin H."/>
            <person name="Glass J.I."/>
            <person name="Rusch D."/>
            <person name="Podicherti R."/>
            <person name="Tsui H.-C.T."/>
            <person name="Winkler M.E."/>
        </authorList>
    </citation>
    <scope>NUCLEOTIDE SEQUENCE</scope>
</reference>